<dbReference type="FunFam" id="1.20.58.150:FF:000005">
    <property type="entry name" value="putative clathrin assembly protein At2g25430"/>
    <property type="match status" value="1"/>
</dbReference>
<protein>
    <submittedName>
        <fullName evidence="8">Putative clathrin assembly protein</fullName>
    </submittedName>
</protein>
<reference evidence="9" key="1">
    <citation type="submission" date="2013-01" db="EMBL/GenBank/DDBJ databases">
        <title>Draft Genome Sequence of a Mulberry Tree, Morus notabilis C.K. Schneid.</title>
        <authorList>
            <person name="He N."/>
            <person name="Zhao S."/>
        </authorList>
    </citation>
    <scope>NUCLEOTIDE SEQUENCE</scope>
</reference>
<dbReference type="EMBL" id="KE345516">
    <property type="protein sequence ID" value="EXC05058.1"/>
    <property type="molecule type" value="Genomic_DNA"/>
</dbReference>
<gene>
    <name evidence="8" type="ORF">L484_019306</name>
</gene>
<evidence type="ECO:0000256" key="4">
    <source>
        <dbReference type="ARBA" id="ARBA00023329"/>
    </source>
</evidence>
<feature type="region of interest" description="Disordered" evidence="6">
    <location>
        <begin position="312"/>
        <end position="344"/>
    </location>
</feature>
<dbReference type="OrthoDB" id="1723360at2759"/>
<accession>W9SGA9</accession>
<dbReference type="SUPFAM" id="SSF89009">
    <property type="entry name" value="GAT-like domain"/>
    <property type="match status" value="1"/>
</dbReference>
<dbReference type="Proteomes" id="UP000030645">
    <property type="component" value="Unassembled WGS sequence"/>
</dbReference>
<dbReference type="InterPro" id="IPR014712">
    <property type="entry name" value="ANTH_dom_sf"/>
</dbReference>
<dbReference type="AlphaFoldDB" id="W9SGA9"/>
<dbReference type="GO" id="GO:0000149">
    <property type="term" value="F:SNARE binding"/>
    <property type="evidence" value="ECO:0007669"/>
    <property type="project" value="TreeGrafter"/>
</dbReference>
<evidence type="ECO:0000256" key="6">
    <source>
        <dbReference type="SAM" id="MobiDB-lite"/>
    </source>
</evidence>
<evidence type="ECO:0000313" key="9">
    <source>
        <dbReference type="Proteomes" id="UP000030645"/>
    </source>
</evidence>
<dbReference type="KEGG" id="mnt:21402252"/>
<dbReference type="GO" id="GO:0006900">
    <property type="term" value="P:vesicle budding from membrane"/>
    <property type="evidence" value="ECO:0007669"/>
    <property type="project" value="TreeGrafter"/>
</dbReference>
<dbReference type="GO" id="GO:0032050">
    <property type="term" value="F:clathrin heavy chain binding"/>
    <property type="evidence" value="ECO:0007669"/>
    <property type="project" value="TreeGrafter"/>
</dbReference>
<evidence type="ECO:0000259" key="7">
    <source>
        <dbReference type="PROSITE" id="PS50942"/>
    </source>
</evidence>
<proteinExistence type="predicted"/>
<comment type="subcellular location">
    <subcellularLocation>
        <location evidence="1">Cytoplasmic vesicle</location>
        <location evidence="1">Clathrin-coated vesicle</location>
    </subcellularLocation>
    <subcellularLocation>
        <location evidence="2">Golgi apparatus</location>
    </subcellularLocation>
</comment>
<sequence>MQRRLRQVCTAVREHSAVNYAKMATAGGFCNVDLIIVKATSPNDMPLQEKYVHELLKIFSISQTSFRSFSLSFTRRFGRTKSWRVALKCLLLLHRLLRSPENDHFRSELLWSRNNGLISLFPCRFNDCSSASSKDYTLFIRSYAHLLDEALNSSTSLLENKQEKEEDDEKSLSEKTKEVGRLLELLPQLQSLIDRVIECRPVGSAAKSFVVKSAIKSIVRDSFACYNTIRTEIVIVLEQLFQMPYSSCVTAFGVYKTAAVQADKLCEFYDCCKEMGLCGFYEYPIIERIPFLQIQALEKLLNGMWQFTDSESSPSSLSPMGSSVRSHSPALAEDEEESGKVGTEGVTSNCEKVLEKFCIEEEEPLIQLDYESDENASWETLLEASVNMAPAQNNIFFNSNVNGFGDGFSSNNHVINGYGEQRDGRNMIVYNPNSVNPFNQQALIMQGYNHGPWAFNFTYSRGPYNVFPSSK</sequence>
<evidence type="ECO:0000313" key="8">
    <source>
        <dbReference type="EMBL" id="EXC05058.1"/>
    </source>
</evidence>
<name>W9SGA9_9ROSA</name>
<dbReference type="Gene3D" id="1.25.40.90">
    <property type="match status" value="1"/>
</dbReference>
<dbReference type="PANTHER" id="PTHR22951:SF22">
    <property type="entry name" value="ENTH DOMAIN-CONTAINING PROTEIN"/>
    <property type="match status" value="1"/>
</dbReference>
<evidence type="ECO:0000256" key="5">
    <source>
        <dbReference type="SAM" id="Coils"/>
    </source>
</evidence>
<dbReference type="Pfam" id="PF07651">
    <property type="entry name" value="ANTH"/>
    <property type="match status" value="1"/>
</dbReference>
<dbReference type="STRING" id="981085.W9SGA9"/>
<feature type="domain" description="ENTH" evidence="7">
    <location>
        <begin position="24"/>
        <end position="161"/>
    </location>
</feature>
<dbReference type="SMART" id="SM00273">
    <property type="entry name" value="ENTH"/>
    <property type="match status" value="1"/>
</dbReference>
<keyword evidence="4" id="KW-0968">Cytoplasmic vesicle</keyword>
<dbReference type="GO" id="GO:0072583">
    <property type="term" value="P:clathrin-dependent endocytosis"/>
    <property type="evidence" value="ECO:0007669"/>
    <property type="project" value="InterPro"/>
</dbReference>
<evidence type="ECO:0000256" key="2">
    <source>
        <dbReference type="ARBA" id="ARBA00004555"/>
    </source>
</evidence>
<dbReference type="GO" id="GO:0005546">
    <property type="term" value="F:phosphatidylinositol-4,5-bisphosphate binding"/>
    <property type="evidence" value="ECO:0007669"/>
    <property type="project" value="TreeGrafter"/>
</dbReference>
<dbReference type="Gene3D" id="1.20.58.150">
    <property type="entry name" value="ANTH domain"/>
    <property type="match status" value="1"/>
</dbReference>
<dbReference type="InterPro" id="IPR008942">
    <property type="entry name" value="ENTH_VHS"/>
</dbReference>
<dbReference type="GO" id="GO:0005545">
    <property type="term" value="F:1-phosphatidylinositol binding"/>
    <property type="evidence" value="ECO:0007669"/>
    <property type="project" value="InterPro"/>
</dbReference>
<dbReference type="GO" id="GO:0030136">
    <property type="term" value="C:clathrin-coated vesicle"/>
    <property type="evidence" value="ECO:0007669"/>
    <property type="project" value="UniProtKB-SubCell"/>
</dbReference>
<dbReference type="GO" id="GO:0005794">
    <property type="term" value="C:Golgi apparatus"/>
    <property type="evidence" value="ECO:0007669"/>
    <property type="project" value="UniProtKB-SubCell"/>
</dbReference>
<dbReference type="GO" id="GO:0048268">
    <property type="term" value="P:clathrin coat assembly"/>
    <property type="evidence" value="ECO:0007669"/>
    <property type="project" value="InterPro"/>
</dbReference>
<dbReference type="InterPro" id="IPR045192">
    <property type="entry name" value="AP180-like"/>
</dbReference>
<dbReference type="InterPro" id="IPR013809">
    <property type="entry name" value="ENTH"/>
</dbReference>
<dbReference type="InterPro" id="IPR011417">
    <property type="entry name" value="ANTH_dom"/>
</dbReference>
<dbReference type="SUPFAM" id="SSF48464">
    <property type="entry name" value="ENTH/VHS domain"/>
    <property type="match status" value="1"/>
</dbReference>
<dbReference type="GO" id="GO:0005905">
    <property type="term" value="C:clathrin-coated pit"/>
    <property type="evidence" value="ECO:0007669"/>
    <property type="project" value="TreeGrafter"/>
</dbReference>
<dbReference type="PANTHER" id="PTHR22951">
    <property type="entry name" value="CLATHRIN ASSEMBLY PROTEIN"/>
    <property type="match status" value="1"/>
</dbReference>
<organism evidence="8 9">
    <name type="scientific">Morus notabilis</name>
    <dbReference type="NCBI Taxonomy" id="981085"/>
    <lineage>
        <taxon>Eukaryota</taxon>
        <taxon>Viridiplantae</taxon>
        <taxon>Streptophyta</taxon>
        <taxon>Embryophyta</taxon>
        <taxon>Tracheophyta</taxon>
        <taxon>Spermatophyta</taxon>
        <taxon>Magnoliopsida</taxon>
        <taxon>eudicotyledons</taxon>
        <taxon>Gunneridae</taxon>
        <taxon>Pentapetalae</taxon>
        <taxon>rosids</taxon>
        <taxon>fabids</taxon>
        <taxon>Rosales</taxon>
        <taxon>Moraceae</taxon>
        <taxon>Moreae</taxon>
        <taxon>Morus</taxon>
    </lineage>
</organism>
<keyword evidence="3" id="KW-0333">Golgi apparatus</keyword>
<keyword evidence="5" id="KW-0175">Coiled coil</keyword>
<keyword evidence="9" id="KW-1185">Reference proteome</keyword>
<evidence type="ECO:0000256" key="3">
    <source>
        <dbReference type="ARBA" id="ARBA00023034"/>
    </source>
</evidence>
<dbReference type="PROSITE" id="PS50942">
    <property type="entry name" value="ENTH"/>
    <property type="match status" value="1"/>
</dbReference>
<evidence type="ECO:0000256" key="1">
    <source>
        <dbReference type="ARBA" id="ARBA00004132"/>
    </source>
</evidence>
<feature type="coiled-coil region" evidence="5">
    <location>
        <begin position="147"/>
        <end position="178"/>
    </location>
</feature>
<dbReference type="eggNOG" id="KOG0251">
    <property type="taxonomic scope" value="Eukaryota"/>
</dbReference>
<feature type="compositionally biased region" description="Low complexity" evidence="6">
    <location>
        <begin position="312"/>
        <end position="326"/>
    </location>
</feature>